<comment type="caution">
    <text evidence="10">The sequence shown here is derived from an EMBL/GenBank/DDBJ whole genome shotgun (WGS) entry which is preliminary data.</text>
</comment>
<dbReference type="PROSITE" id="PS00198">
    <property type="entry name" value="4FE4S_FER_1"/>
    <property type="match status" value="1"/>
</dbReference>
<dbReference type="NCBIfam" id="NF003454">
    <property type="entry name" value="PRK05035.1"/>
    <property type="match status" value="1"/>
</dbReference>
<keyword evidence="1 8" id="KW-0813">Transport</keyword>
<dbReference type="InterPro" id="IPR037225">
    <property type="entry name" value="Nuo51_FMN-bd_sf"/>
</dbReference>
<keyword evidence="7 8" id="KW-0411">Iron-sulfur</keyword>
<name>A0A848BCW1_9FIRM</name>
<feature type="domain" description="4Fe-4S ferredoxin-type" evidence="9">
    <location>
        <begin position="342"/>
        <end position="374"/>
    </location>
</feature>
<dbReference type="GO" id="GO:0051539">
    <property type="term" value="F:4 iron, 4 sulfur cluster binding"/>
    <property type="evidence" value="ECO:0007669"/>
    <property type="project" value="UniProtKB-KW"/>
</dbReference>
<dbReference type="Pfam" id="PF13237">
    <property type="entry name" value="Fer4_10"/>
    <property type="match status" value="1"/>
</dbReference>
<dbReference type="PROSITE" id="PS51379">
    <property type="entry name" value="4FE4S_FER_2"/>
    <property type="match status" value="2"/>
</dbReference>
<comment type="cofactor">
    <cofactor evidence="8">
        <name>[4Fe-4S] cluster</name>
        <dbReference type="ChEBI" id="CHEBI:49883"/>
    </cofactor>
    <text evidence="8">Binds 2 [4Fe-4S] clusters per subunit.</text>
</comment>
<evidence type="ECO:0000259" key="9">
    <source>
        <dbReference type="PROSITE" id="PS51379"/>
    </source>
</evidence>
<feature type="binding site" evidence="8">
    <location>
        <position position="399"/>
    </location>
    <ligand>
        <name>[4Fe-4S] cluster</name>
        <dbReference type="ChEBI" id="CHEBI:49883"/>
        <label>2</label>
    </ligand>
</feature>
<dbReference type="AlphaFoldDB" id="A0A848BCW1"/>
<accession>A0A848BCW1</accession>
<keyword evidence="8" id="KW-1003">Cell membrane</keyword>
<dbReference type="InterPro" id="IPR019554">
    <property type="entry name" value="Soluble_ligand-bd"/>
</dbReference>
<dbReference type="Gene3D" id="3.10.20.600">
    <property type="match status" value="1"/>
</dbReference>
<evidence type="ECO:0000313" key="10">
    <source>
        <dbReference type="EMBL" id="NMD99725.1"/>
    </source>
</evidence>
<dbReference type="Pfam" id="PF01512">
    <property type="entry name" value="Complex1_51K"/>
    <property type="match status" value="1"/>
</dbReference>
<proteinExistence type="inferred from homology"/>
<evidence type="ECO:0000256" key="3">
    <source>
        <dbReference type="ARBA" id="ARBA00022723"/>
    </source>
</evidence>
<evidence type="ECO:0000256" key="4">
    <source>
        <dbReference type="ARBA" id="ARBA00022737"/>
    </source>
</evidence>
<feature type="binding site" evidence="8">
    <location>
        <position position="353"/>
    </location>
    <ligand>
        <name>[4Fe-4S] cluster</name>
        <dbReference type="ChEBI" id="CHEBI:49883"/>
        <label>1</label>
    </ligand>
</feature>
<dbReference type="EMBL" id="JABAFA010000051">
    <property type="protein sequence ID" value="NMD99725.1"/>
    <property type="molecule type" value="Genomic_DNA"/>
</dbReference>
<dbReference type="Gene3D" id="3.30.70.20">
    <property type="match status" value="1"/>
</dbReference>
<keyword evidence="11" id="KW-1185">Reference proteome</keyword>
<dbReference type="Pfam" id="PF13375">
    <property type="entry name" value="RnfC_N"/>
    <property type="match status" value="1"/>
</dbReference>
<dbReference type="RefSeq" id="WP_170077956.1">
    <property type="nucleotide sequence ID" value="NZ_JABAFA010000051.1"/>
</dbReference>
<dbReference type="GO" id="GO:0046872">
    <property type="term" value="F:metal ion binding"/>
    <property type="evidence" value="ECO:0007669"/>
    <property type="project" value="UniProtKB-KW"/>
</dbReference>
<evidence type="ECO:0000256" key="1">
    <source>
        <dbReference type="ARBA" id="ARBA00022448"/>
    </source>
</evidence>
<dbReference type="PANTHER" id="PTHR43034">
    <property type="entry name" value="ION-TRANSLOCATING OXIDOREDUCTASE COMPLEX SUBUNIT C"/>
    <property type="match status" value="1"/>
</dbReference>
<comment type="subunit">
    <text evidence="8">The complex is composed of six subunits: RnfA, RnfB, RnfC, RnfD, RnfE and RnfG.</text>
</comment>
<evidence type="ECO:0000256" key="2">
    <source>
        <dbReference type="ARBA" id="ARBA00022485"/>
    </source>
</evidence>
<dbReference type="InterPro" id="IPR017900">
    <property type="entry name" value="4Fe4S_Fe_S_CS"/>
</dbReference>
<dbReference type="GO" id="GO:0005886">
    <property type="term" value="C:plasma membrane"/>
    <property type="evidence" value="ECO:0007669"/>
    <property type="project" value="UniProtKB-SubCell"/>
</dbReference>
<dbReference type="EC" id="7.-.-.-" evidence="8"/>
<gene>
    <name evidence="10" type="primary">rsxC</name>
    <name evidence="8" type="synonym">rnfC</name>
    <name evidence="10" type="ORF">HF878_09715</name>
</gene>
<organism evidence="10 11">
    <name type="scientific">Selenomonas bovis</name>
    <dbReference type="NCBI Taxonomy" id="416586"/>
    <lineage>
        <taxon>Bacteria</taxon>
        <taxon>Bacillati</taxon>
        <taxon>Bacillota</taxon>
        <taxon>Negativicutes</taxon>
        <taxon>Selenomonadales</taxon>
        <taxon>Selenomonadaceae</taxon>
        <taxon>Selenomonas</taxon>
    </lineage>
</organism>
<comment type="similarity">
    <text evidence="8">Belongs to the 4Fe4S bacterial-type ferredoxin family. RnfC subfamily.</text>
</comment>
<dbReference type="NCBIfam" id="TIGR01945">
    <property type="entry name" value="rnfC"/>
    <property type="match status" value="1"/>
</dbReference>
<feature type="binding site" evidence="8">
    <location>
        <position position="359"/>
    </location>
    <ligand>
        <name>[4Fe-4S] cluster</name>
        <dbReference type="ChEBI" id="CHEBI:49883"/>
        <label>1</label>
    </ligand>
</feature>
<evidence type="ECO:0000256" key="8">
    <source>
        <dbReference type="HAMAP-Rule" id="MF_00461"/>
    </source>
</evidence>
<feature type="binding site" evidence="8">
    <location>
        <position position="363"/>
    </location>
    <ligand>
        <name>[4Fe-4S] cluster</name>
        <dbReference type="ChEBI" id="CHEBI:49883"/>
        <label>2</label>
    </ligand>
</feature>
<comment type="function">
    <text evidence="8">Part of a membrane-bound complex that couples electron transfer with translocation of ions across the membrane.</text>
</comment>
<reference evidence="10 11" key="1">
    <citation type="submission" date="2020-04" db="EMBL/GenBank/DDBJ databases">
        <authorList>
            <person name="Hitch T.C.A."/>
            <person name="Wylensek D."/>
            <person name="Clavel T."/>
        </authorList>
    </citation>
    <scope>NUCLEOTIDE SEQUENCE [LARGE SCALE GENOMIC DNA]</scope>
    <source>
        <strain evidence="10 11">PG-130-P53-12</strain>
    </source>
</reference>
<dbReference type="HAMAP" id="MF_00461">
    <property type="entry name" value="RsxC_RnfC"/>
    <property type="match status" value="1"/>
</dbReference>
<keyword evidence="8" id="KW-1278">Translocase</keyword>
<dbReference type="InterPro" id="IPR010208">
    <property type="entry name" value="Ion_transpt_RnfC/RsxC"/>
</dbReference>
<evidence type="ECO:0000313" key="11">
    <source>
        <dbReference type="Proteomes" id="UP000543804"/>
    </source>
</evidence>
<keyword evidence="2 8" id="KW-0004">4Fe-4S</keyword>
<dbReference type="SUPFAM" id="SSF46548">
    <property type="entry name" value="alpha-helical ferredoxin"/>
    <property type="match status" value="1"/>
</dbReference>
<feature type="binding site" evidence="8">
    <location>
        <position position="393"/>
    </location>
    <ligand>
        <name>[4Fe-4S] cluster</name>
        <dbReference type="ChEBI" id="CHEBI:49883"/>
        <label>2</label>
    </ligand>
</feature>
<dbReference type="InterPro" id="IPR026902">
    <property type="entry name" value="RnfC_N"/>
</dbReference>
<dbReference type="InterPro" id="IPR011538">
    <property type="entry name" value="Nuo51_FMN-bd"/>
</dbReference>
<feature type="binding site" evidence="8">
    <location>
        <position position="356"/>
    </location>
    <ligand>
        <name>[4Fe-4S] cluster</name>
        <dbReference type="ChEBI" id="CHEBI:49883"/>
        <label>1</label>
    </ligand>
</feature>
<dbReference type="Pfam" id="PF10531">
    <property type="entry name" value="SLBB"/>
    <property type="match status" value="1"/>
</dbReference>
<dbReference type="Gene3D" id="3.40.50.11540">
    <property type="entry name" value="NADH-ubiquinone oxidoreductase 51kDa subunit"/>
    <property type="match status" value="1"/>
</dbReference>
<evidence type="ECO:0000256" key="7">
    <source>
        <dbReference type="ARBA" id="ARBA00023014"/>
    </source>
</evidence>
<dbReference type="PANTHER" id="PTHR43034:SF2">
    <property type="entry name" value="ION-TRANSLOCATING OXIDOREDUCTASE COMPLEX SUBUNIT C"/>
    <property type="match status" value="1"/>
</dbReference>
<feature type="binding site" evidence="8">
    <location>
        <position position="403"/>
    </location>
    <ligand>
        <name>[4Fe-4S] cluster</name>
        <dbReference type="ChEBI" id="CHEBI:49883"/>
        <label>1</label>
    </ligand>
</feature>
<keyword evidence="5 8" id="KW-0249">Electron transport</keyword>
<dbReference type="SUPFAM" id="SSF142019">
    <property type="entry name" value="Nqo1 FMN-binding domain-like"/>
    <property type="match status" value="1"/>
</dbReference>
<keyword evidence="3 8" id="KW-0479">Metal-binding</keyword>
<dbReference type="Proteomes" id="UP000543804">
    <property type="component" value="Unassembled WGS sequence"/>
</dbReference>
<feature type="domain" description="4Fe-4S ferredoxin-type" evidence="9">
    <location>
        <begin position="384"/>
        <end position="415"/>
    </location>
</feature>
<feature type="binding site" evidence="8">
    <location>
        <position position="396"/>
    </location>
    <ligand>
        <name>[4Fe-4S] cluster</name>
        <dbReference type="ChEBI" id="CHEBI:49883"/>
        <label>2</label>
    </ligand>
</feature>
<comment type="subcellular location">
    <subcellularLocation>
        <location evidence="8">Cell membrane</location>
        <topology evidence="8">Peripheral membrane protein</topology>
    </subcellularLocation>
</comment>
<sequence length="455" mass="47932">MFKLFRGGIHPADGKTLAREGAIETMPAPALVTLPLSQHIGAPCEPIVKVGEQVKRGQCIATSKSFLHADIHASVSGKVKKIEDGMIFIENDGQDAWADGLPLSRDWQAMTCEELLGAIEAAGIVGMGGATFPAHVKLMPKKPVDVLILNGAECEPYLTADDRLMREEPERVVTGARILAKILGTKRSVIAVEANKPEAAAALQRAAGEGIEVAVLRTRYPQGAEKMLIYAVTGREVPLGGLPMDAGAVVQNVGTAAAVTDACLHGLPLTERITTVSGDAIRTPKNLRVRLGTSYRDAIAFCGGFSEQPDKVLAGGPMMGRAQESLDVPITKGSSGILALTRRITAHGPELHCIRCGRCVAACPMGLVPSMLSILGERQDVEKARDSYGVMNCIECGCCTYVCPAKRNIVQYIRVTKGAVKALAAKEKAKAAARAKAAEQAAMAGKPEGKGAARA</sequence>
<evidence type="ECO:0000256" key="5">
    <source>
        <dbReference type="ARBA" id="ARBA00022982"/>
    </source>
</evidence>
<dbReference type="GO" id="GO:0009055">
    <property type="term" value="F:electron transfer activity"/>
    <property type="evidence" value="ECO:0007669"/>
    <property type="project" value="InterPro"/>
</dbReference>
<evidence type="ECO:0000256" key="6">
    <source>
        <dbReference type="ARBA" id="ARBA00023004"/>
    </source>
</evidence>
<protein>
    <recommendedName>
        <fullName evidence="8">Ion-translocating oxidoreductase complex subunit C</fullName>
        <ecNumber evidence="8">7.-.-.-</ecNumber>
    </recommendedName>
    <alternativeName>
        <fullName evidence="8">Rnf electron transport complex subunit C</fullName>
    </alternativeName>
</protein>
<keyword evidence="8" id="KW-0472">Membrane</keyword>
<dbReference type="InterPro" id="IPR017896">
    <property type="entry name" value="4Fe4S_Fe-S-bd"/>
</dbReference>
<keyword evidence="4 8" id="KW-0677">Repeat</keyword>
<keyword evidence="6 8" id="KW-0408">Iron</keyword>
<dbReference type="GO" id="GO:0022900">
    <property type="term" value="P:electron transport chain"/>
    <property type="evidence" value="ECO:0007669"/>
    <property type="project" value="UniProtKB-UniRule"/>
</dbReference>